<accession>A0A1M4WQ98</accession>
<reference evidence="2" key="1">
    <citation type="submission" date="2016-11" db="EMBL/GenBank/DDBJ databases">
        <authorList>
            <person name="Varghese N."/>
            <person name="Submissions S."/>
        </authorList>
    </citation>
    <scope>NUCLEOTIDE SEQUENCE [LARGE SCALE GENOMIC DNA]</scope>
    <source>
        <strain evidence="2">DSM 27370</strain>
    </source>
</reference>
<proteinExistence type="predicted"/>
<dbReference type="Proteomes" id="UP000184480">
    <property type="component" value="Unassembled WGS sequence"/>
</dbReference>
<dbReference type="STRING" id="1346286.SAMN05444362_102286"/>
<name>A0A1M4WQ98_9BACT</name>
<dbReference type="Gene3D" id="3.40.390.10">
    <property type="entry name" value="Collagenase (Catalytic Domain)"/>
    <property type="match status" value="1"/>
</dbReference>
<protein>
    <recommendedName>
        <fullName evidence="3">Surface protein</fullName>
    </recommendedName>
</protein>
<keyword evidence="2" id="KW-1185">Reference proteome</keyword>
<sequence length="580" mass="66274">MSLLLLIVTGCSNDDEYQNGKSSENRTATQVRWYGVKEVTGTVQTRGAADRMKLWAQDPIITVKFLNNPDDPALVEQIKSYAKEWEQYAGVTFQFVESTETALVRIGFDWEGNSWLTWSYTGNDAKMVRSQSEPTAVFGGFNDGYMTDEEIRGDVLRVFGQVLGLEFEQRHGDWDASWWKADKNGVYYAQSYWESMFEDYYENFDWETIRQYVFDPLAGATIVQTDEVDLESIMIWPYYTRKETTTLLANYDLSEKDKEFIAILYPKKEGNTIQIAWVDAGYFVWVNEEKTQLRITAKGTQVEELPDVVDGKQLTSARSMFEFPPSIYLKLKKAPMFDTSNITDFSYMFYFCEELIEVPKYDTHNGILFNSMFSRCQKLETIPQFDVSSGVYFDYMFLRCNRLISVPDLNTSNAISFQEMFYDCLDLFDAPWLDTSKGKNFSLMFMNCSKLRSVPAYDTSSGTSFQRMFWACSSLKSIPLLDVSNGEAFEGMFKYAQSIEELYLKGIGGEKDDNSSSVVSLDLDISSPILNISSLQYMVDNTTGSNPARTINLSKALETQVPASLIAEAAAKNLTIQFIY</sequence>
<evidence type="ECO:0008006" key="3">
    <source>
        <dbReference type="Google" id="ProtNLM"/>
    </source>
</evidence>
<dbReference type="InterPro" id="IPR024079">
    <property type="entry name" value="MetalloPept_cat_dom_sf"/>
</dbReference>
<evidence type="ECO:0000313" key="2">
    <source>
        <dbReference type="Proteomes" id="UP000184480"/>
    </source>
</evidence>
<dbReference type="Pfam" id="PF03382">
    <property type="entry name" value="DUF285"/>
    <property type="match status" value="2"/>
</dbReference>
<dbReference type="InterPro" id="IPR032675">
    <property type="entry name" value="LRR_dom_sf"/>
</dbReference>
<dbReference type="InterPro" id="IPR005046">
    <property type="entry name" value="DUF285"/>
</dbReference>
<organism evidence="1 2">
    <name type="scientific">Dysgonomonas macrotermitis</name>
    <dbReference type="NCBI Taxonomy" id="1346286"/>
    <lineage>
        <taxon>Bacteria</taxon>
        <taxon>Pseudomonadati</taxon>
        <taxon>Bacteroidota</taxon>
        <taxon>Bacteroidia</taxon>
        <taxon>Bacteroidales</taxon>
        <taxon>Dysgonomonadaceae</taxon>
        <taxon>Dysgonomonas</taxon>
    </lineage>
</organism>
<dbReference type="SUPFAM" id="SSF55486">
    <property type="entry name" value="Metalloproteases ('zincins'), catalytic domain"/>
    <property type="match status" value="1"/>
</dbReference>
<dbReference type="Gene3D" id="3.80.10.10">
    <property type="entry name" value="Ribonuclease Inhibitor"/>
    <property type="match status" value="1"/>
</dbReference>
<evidence type="ECO:0000313" key="1">
    <source>
        <dbReference type="EMBL" id="SHE83405.1"/>
    </source>
</evidence>
<dbReference type="EMBL" id="FQUC01000002">
    <property type="protein sequence ID" value="SHE83405.1"/>
    <property type="molecule type" value="Genomic_DNA"/>
</dbReference>
<dbReference type="AlphaFoldDB" id="A0A1M4WQ98"/>
<dbReference type="GO" id="GO:0008237">
    <property type="term" value="F:metallopeptidase activity"/>
    <property type="evidence" value="ECO:0007669"/>
    <property type="project" value="InterPro"/>
</dbReference>
<gene>
    <name evidence="1" type="ORF">SAMN05444362_102286</name>
</gene>